<accession>A0ABT8KG04</accession>
<comment type="caution">
    <text evidence="1">The sequence shown here is derived from an EMBL/GenBank/DDBJ whole genome shotgun (WGS) entry which is preliminary data.</text>
</comment>
<name>A0ABT8KG04_9MICO</name>
<organism evidence="1 2">
    <name type="scientific">Leifsonia williamsii</name>
    <dbReference type="NCBI Taxonomy" id="3035919"/>
    <lineage>
        <taxon>Bacteria</taxon>
        <taxon>Bacillati</taxon>
        <taxon>Actinomycetota</taxon>
        <taxon>Actinomycetes</taxon>
        <taxon>Micrococcales</taxon>
        <taxon>Microbacteriaceae</taxon>
        <taxon>Leifsonia</taxon>
    </lineage>
</organism>
<dbReference type="EMBL" id="JAROCF010000002">
    <property type="protein sequence ID" value="MDN4616389.1"/>
    <property type="molecule type" value="Genomic_DNA"/>
</dbReference>
<protein>
    <submittedName>
        <fullName evidence="1">Uncharacterized protein</fullName>
    </submittedName>
</protein>
<sequence length="128" mass="13991">MADTAPRPLTLIGSSLLSKWGFGDGDVVGDWWWDAYDDECPADRHEVLRLLVREFLIPAALDAGLTIDLYDIETIHNPIRARSVNGEPVEDLPFEAELDEVVVAISPQAVKAAAERVSLAGIEPTINP</sequence>
<proteinExistence type="predicted"/>
<evidence type="ECO:0000313" key="1">
    <source>
        <dbReference type="EMBL" id="MDN4616389.1"/>
    </source>
</evidence>
<dbReference type="RefSeq" id="WP_301209568.1">
    <property type="nucleotide sequence ID" value="NZ_JAROCF010000002.1"/>
</dbReference>
<gene>
    <name evidence="1" type="ORF">P5G50_18230</name>
</gene>
<dbReference type="Proteomes" id="UP001174208">
    <property type="component" value="Unassembled WGS sequence"/>
</dbReference>
<reference evidence="1" key="1">
    <citation type="submission" date="2023-06" db="EMBL/GenBank/DDBJ databases">
        <title>MT1 and MT2 Draft Genomes of Novel Species.</title>
        <authorList>
            <person name="Venkateswaran K."/>
        </authorList>
    </citation>
    <scope>NUCLEOTIDE SEQUENCE</scope>
    <source>
        <strain evidence="1">F6_8S_P_1B</strain>
    </source>
</reference>
<evidence type="ECO:0000313" key="2">
    <source>
        <dbReference type="Proteomes" id="UP001174208"/>
    </source>
</evidence>
<keyword evidence="2" id="KW-1185">Reference proteome</keyword>